<feature type="compositionally biased region" description="Polar residues" evidence="2">
    <location>
        <begin position="2869"/>
        <end position="2889"/>
    </location>
</feature>
<dbReference type="Proteomes" id="UP000887568">
    <property type="component" value="Unplaced"/>
</dbReference>
<keyword evidence="1" id="KW-0677">Repeat</keyword>
<accession>A0A914BC20</accession>
<feature type="region of interest" description="Disordered" evidence="2">
    <location>
        <begin position="641"/>
        <end position="662"/>
    </location>
</feature>
<feature type="domain" description="NIDO" evidence="4">
    <location>
        <begin position="748"/>
        <end position="901"/>
    </location>
</feature>
<feature type="domain" description="NIDO" evidence="4">
    <location>
        <begin position="1774"/>
        <end position="1938"/>
    </location>
</feature>
<organism evidence="5 6">
    <name type="scientific">Patiria miniata</name>
    <name type="common">Bat star</name>
    <name type="synonym">Asterina miniata</name>
    <dbReference type="NCBI Taxonomy" id="46514"/>
    <lineage>
        <taxon>Eukaryota</taxon>
        <taxon>Metazoa</taxon>
        <taxon>Echinodermata</taxon>
        <taxon>Eleutherozoa</taxon>
        <taxon>Asterozoa</taxon>
        <taxon>Asteroidea</taxon>
        <taxon>Valvatacea</taxon>
        <taxon>Valvatida</taxon>
        <taxon>Asterinidae</taxon>
        <taxon>Patiria</taxon>
    </lineage>
</organism>
<feature type="domain" description="HYR" evidence="3">
    <location>
        <begin position="544"/>
        <end position="638"/>
    </location>
</feature>
<keyword evidence="6" id="KW-1185">Reference proteome</keyword>
<protein>
    <recommendedName>
        <fullName evidence="7">Sushi, nidogen and EGF-like domain-containing protein 1</fullName>
    </recommendedName>
</protein>
<dbReference type="OrthoDB" id="6236007at2759"/>
<dbReference type="Pfam" id="PF06119">
    <property type="entry name" value="NIDO"/>
    <property type="match status" value="10"/>
</dbReference>
<evidence type="ECO:0000313" key="6">
    <source>
        <dbReference type="Proteomes" id="UP000887568"/>
    </source>
</evidence>
<dbReference type="GO" id="GO:0007160">
    <property type="term" value="P:cell-matrix adhesion"/>
    <property type="evidence" value="ECO:0007669"/>
    <property type="project" value="InterPro"/>
</dbReference>
<feature type="region of interest" description="Disordered" evidence="2">
    <location>
        <begin position="2869"/>
        <end position="2890"/>
    </location>
</feature>
<dbReference type="RefSeq" id="XP_038072982.1">
    <property type="nucleotide sequence ID" value="XM_038217054.1"/>
</dbReference>
<evidence type="ECO:0000313" key="5">
    <source>
        <dbReference type="EnsemblMetazoa" id="XP_038072982.1"/>
    </source>
</evidence>
<dbReference type="SMART" id="SM00539">
    <property type="entry name" value="NIDO"/>
    <property type="match status" value="10"/>
</dbReference>
<feature type="compositionally biased region" description="Polar residues" evidence="2">
    <location>
        <begin position="641"/>
        <end position="661"/>
    </location>
</feature>
<feature type="domain" description="NIDO" evidence="4">
    <location>
        <begin position="2976"/>
        <end position="3128"/>
    </location>
</feature>
<feature type="domain" description="NIDO" evidence="4">
    <location>
        <begin position="289"/>
        <end position="453"/>
    </location>
</feature>
<feature type="domain" description="NIDO" evidence="4">
    <location>
        <begin position="2233"/>
        <end position="2386"/>
    </location>
</feature>
<dbReference type="PROSITE" id="PS51220">
    <property type="entry name" value="NIDO"/>
    <property type="match status" value="10"/>
</dbReference>
<feature type="compositionally biased region" description="Polar residues" evidence="2">
    <location>
        <begin position="1384"/>
        <end position="1404"/>
    </location>
</feature>
<feature type="compositionally biased region" description="Polar residues" evidence="2">
    <location>
        <begin position="2124"/>
        <end position="2146"/>
    </location>
</feature>
<feature type="domain" description="NIDO" evidence="4">
    <location>
        <begin position="3259"/>
        <end position="3423"/>
    </location>
</feature>
<dbReference type="InterPro" id="IPR000742">
    <property type="entry name" value="EGF"/>
</dbReference>
<feature type="region of interest" description="Disordered" evidence="2">
    <location>
        <begin position="2124"/>
        <end position="2154"/>
    </location>
</feature>
<dbReference type="InterPro" id="IPR003886">
    <property type="entry name" value="NIDO_dom"/>
</dbReference>
<evidence type="ECO:0000259" key="4">
    <source>
        <dbReference type="PROSITE" id="PS51220"/>
    </source>
</evidence>
<evidence type="ECO:0000259" key="3">
    <source>
        <dbReference type="PROSITE" id="PS50825"/>
    </source>
</evidence>
<dbReference type="SMART" id="SM00181">
    <property type="entry name" value="EGF"/>
    <property type="match status" value="5"/>
</dbReference>
<dbReference type="InterPro" id="IPR003410">
    <property type="entry name" value="HYR_dom"/>
</dbReference>
<feature type="region of interest" description="Disordered" evidence="2">
    <location>
        <begin position="1384"/>
        <end position="1405"/>
    </location>
</feature>
<feature type="domain" description="NIDO" evidence="4">
    <location>
        <begin position="1491"/>
        <end position="1643"/>
    </location>
</feature>
<dbReference type="GeneID" id="119741303"/>
<evidence type="ECO:0000256" key="1">
    <source>
        <dbReference type="ARBA" id="ARBA00022737"/>
    </source>
</evidence>
<feature type="domain" description="NIDO" evidence="4">
    <location>
        <begin position="8"/>
        <end position="158"/>
    </location>
</feature>
<evidence type="ECO:0000256" key="2">
    <source>
        <dbReference type="SAM" id="MobiDB-lite"/>
    </source>
</evidence>
<dbReference type="InterPro" id="IPR051495">
    <property type="entry name" value="Epithelial_Barrier/Signaling"/>
</dbReference>
<feature type="domain" description="HYR" evidence="3">
    <location>
        <begin position="1287"/>
        <end position="1381"/>
    </location>
</feature>
<proteinExistence type="predicted"/>
<evidence type="ECO:0008006" key="7">
    <source>
        <dbReference type="Google" id="ProtNLM"/>
    </source>
</evidence>
<feature type="domain" description="HYR" evidence="3">
    <location>
        <begin position="2029"/>
        <end position="2123"/>
    </location>
</feature>
<sequence>MKEPLIAVFMTDISTGIVGALSFRQFSLRTPRNEMLFCEADETIREVFPSQSNFTTSLLLIVTWYRVPPYSYQTKENTFQAILATDGFRSFAVFNYEDIQWIHARMSTSSDFAQVGFDAADDSNFYTIPASFTEDTLYVHQDSNIGIRGRWVFRIDQPIVEIPGVNSSRNASEITKVCATPDGSQCLADGNPQGCTCLISPPQCSCSEGFFGLDCSSILFPFGFGDELVLNKDDGSSGEIPIPIEFPFFGRDFNSLYVNTNGLITFVEENTGYTPTRFPLAEDIPGLAVYWGDVDTGEYHPGSIMYRHRLRNSTRDAMLFLQADEIIRQVFPGLSDFSSTWMLVATWHKVAFHDADDNDDPAAILNTFQVVLLTNGVQSFAMLNYDNITWTTGGASGGNESGLGGDPAQVGFDASDGINYYEVPGSGSDDIVNIDGRSNINTTGRWLFRIDLHEIQGPVVIRCPTADAVNVTSGSGLGSVTWTPSRPVAVKISDNTPVPASCSIPNPSGGDDIIVTSDYLFPAGTTRVTCDAPTATCRFDVVVFDNEAPIFQSCESQIVWITPGVNESIVVWDSALFAVVDAVDGPVSASCSFVNGNLTRVPVGLNNTLPLGLTTVDCEASDAAGNNANCQFTVTLSASSVPTTDQTDSASEVTSTDGRISTTETTEFPTTANGMDVLFPFIGPDVIYVPSGDDETSGEVHISIPFPFLGRNYTSFYVNTNGVISFNDDLTSFPRNPIPLMKEPLIAVFMTDTSTEELGSLSFRQFSLRTPRNEMLFCEADETIREVFPNQSNFTTSLLLIVTWYRVPPYVYQTSKAVENTFQAILATDGFRSFAVFNYEDIQWIHGSRSSSSEFAQVGFDAADGSNFYTIPASFTEDTLYVHQDSNIGIRGRWVFRIDQPIVEIPGVNSSRNASEIAEVCATPDGSQCLADGNPQGCTCLISPPQCSCSEGFFGLDCSSILFPFGFGDKLVLNKDDGSSGEIPIPIEFPFFGRDFNSLYVNTNGLITFVEENTGFTFTRFPLAEDIPGLAVYWGDVDTGEYHPGSIMYRHRLRNSTRDAMLFLQADEIIRQVFPGLSDFSSTWMLVATWHKVAFHDADDNDDPAAILNTFQVVLLTNGVQSFAMLNYDNITWTTGGASGGNESGLGGDPAQVGFDASDGINYYEVPGSGSDDIVNIDGRSNINTTGRWLFRIDLHEIQGPVVIRCPTADAVNITSGSGLGSVTWTPSRPVAVKISDNTPVPASCSIPNPSGGDDIIVTSDYLFPAGTTRVTCDAPTATCRFDVVVFDNEVPIFQSCESQIVWITPGVNESIVVWDSALFAVVDAVDGPVSASCSFVNGNLTRVPVGLNNTLPLGLTTVDCEASDAAGNDANCQFTVTLSASSVPTTDQTDSASEVTSTDGRISTTETTEFPTTANGMDVLFPFIGPDVIYVPSGDDETSGEVHISIPFPFLGRNYTSFYVNTNGVISFNDDLTTFPRNPIPLMKEPLIAVFMTDISTEELGSLSLRQFSLRTPQNEMLFCEADETIREVFPSQCNFTTSLLLIVTWYRVPPYVYHTEGVENTFQAILATDGFRSFAVFNYEDIQWIHGSRSSSPEFAQVGFDAADDSNFYTIPASFTEDTLYVHQDSNIGIRGRWVFRIDQPIVEIPGVNSSRNASEIAEVCATPDGSQCLADGNPQGCTCLISPPQCSCSEGFFGLDCSSILFPFGFGDELVLNLDDDSSGEIPIPIEFPFFGRDFNSLYVNTNGLITFVEENTGYTPTRFPLAEDIPGLAVYWSDVDTGEYHPGSIMYRHLLRNSTRDAMLFLQADEIIRQVFPGLSDFSSTWMLVATWHKVAFHDADDNDDPAAILNTFQVVLLTNGVQSFAMLNYDNITWTTGGSSGGNESGLGGNPAQVGFDASDGINYYEVPGSGSDDIVNIDDRSNINTTGRWLFRIDLNEIQGPVVIRCPTADAVNVTSGSGLGSVTWTPSRPVAVKISDNTPVPASCSIPNPSGGDDIIVTSDYLFPAGTTRVTCDAPTATCRFDVVVFDNEAPIFQSCESQIVWITPGVNESIVVWDSALFAVVDAVDGPVPASCSFVNGNLTRVPVGLNNTLPLGLTTLHCEASDAAGNNANCQFTVTLSDSPVPTTDQTDSESEVTSTDGRISTTETTEFPTTSNGMDVLFPFIGPDVIYVPSGDDETSGEVHISIPFPFLGRNYTSFYVNTNGVISFNDDLTSFPRNPIPLMKEPLIAVFMTDTSTEELGSLSFRQFSLRTPRNEMLFCEADETIREVFPNQSNFTTSLLLIVTWYRVPPYVYQTSKAVENTFQAILATDGFRSFAVFNYEDIQWIHGSRSSSPEFAQVGFDAADDSNFYTIPASFTEDTLYVHQDSNIGIRGRWVFRIDQPIVEIPGVNSSRNASEIAEVCATPDGSQCLADGNPQGCTCLISPHQCSCSEGFFGLDCSSILFPFGFGDELVLNKDDGSSGEIPIPIEFPFFGRDFNSLYVNTNGLITFVEENTGFTFTRFPLAEDIPGLAVYWGDVDTGEYHPGSIMYRHLLRNSTRDAMLFLQADEIIRQVFPGLSDFSSTWMLVATWHKVAFHDADDNDDPAAILNTFQVVLLTNGVQSFAMLNYDNITWTTGGASGGNESGLGGDPAQVGFDASDGINYYEVPGSGSDDIVNIDGRSNINTTGRWLFRIDLHEIQGPVVIRCPTADAVNITSGSGLGSVTWTPSRPVAVKISDNTPVPASCSIPNPSGGDDIIVTSDYLFPAGTTRVTCDAPTATCRFDVVVFDNEAPIFQSCESQIVWITPGVNESIVVWDSALFAVVDAVDGPVPASCSFVNGNLTRVPVGLNNTLPLGLTTLHCEASDAAGNNANCQFTVTLSASSVPTTDQTDSASEVTSTDGRISTTETTEFPTTANGMDVLFPFIGPDVIYVPSGDDETSGEVHISIPFPFLGRNYTSFYVNTNGVISFNDDLTTFPRNPIPLMKEPLIAVFMTDISTEELGSLSLRQFSLRTPQNEMLFCEADETIREVFPSQCNFTTSLLLIVTWYRVPPYVYHTEGVENTFQAILATDGFRSFAVFNYEDIQWIHGSRSSSPEFAQVGFDAADGSNFYTIPASFTEDTLYVHQDSNIGIRGRWVFRIDQPIVEIPGVNSSRNASEIAEVCATPDGSQCLADGNPQGCTCLISPPQCSCSEGFFGLDCSSILFPFGFGDELVLNLDDDSSGEIPIPIEFPFFGRDFNSLYVNTNGLITFVEENTGYTPTRFPLAEDIPGLAVYWSDVDTGEYHPGSIMYRHLLRNSTRDAMLFLQADEIIRQVFPGLSDFSSTWMLVATWHKVAFHDADDNDDPAAILNTFQVVLLTNGVQSFAMLNYDNITWTTGGSSGGNESGLGGNPAQVGFDASDGINYYEVPGSGSDDIVNIDDRSNINTTGRWLFRIDLNEIQGPVVIRCPTADAVNVTSGSGLGSVTWTPSRPVAVKISDNTPVPASCSIPNPSGGDES</sequence>
<feature type="domain" description="HYR" evidence="3">
    <location>
        <begin position="2772"/>
        <end position="2866"/>
    </location>
</feature>
<dbReference type="PANTHER" id="PTHR13802">
    <property type="entry name" value="MUCIN 4-RELATED"/>
    <property type="match status" value="1"/>
</dbReference>
<dbReference type="PANTHER" id="PTHR13802:SF59">
    <property type="entry name" value="SUSHI DOMAIN-CONTAINING PROTEIN 2"/>
    <property type="match status" value="1"/>
</dbReference>
<dbReference type="EnsemblMetazoa" id="XM_038217054.1">
    <property type="protein sequence ID" value="XP_038072982.1"/>
    <property type="gene ID" value="LOC119741303"/>
</dbReference>
<feature type="domain" description="NIDO" evidence="4">
    <location>
        <begin position="2517"/>
        <end position="2681"/>
    </location>
</feature>
<feature type="domain" description="NIDO" evidence="4">
    <location>
        <begin position="1032"/>
        <end position="1196"/>
    </location>
</feature>
<name>A0A914BC20_PATMI</name>
<dbReference type="PROSITE" id="PS50825">
    <property type="entry name" value="HYR"/>
    <property type="match status" value="4"/>
</dbReference>
<reference evidence="5" key="1">
    <citation type="submission" date="2022-11" db="UniProtKB">
        <authorList>
            <consortium name="EnsemblMetazoa"/>
        </authorList>
    </citation>
    <scope>IDENTIFICATION</scope>
</reference>